<evidence type="ECO:0000313" key="2">
    <source>
        <dbReference type="Proteomes" id="UP001373714"/>
    </source>
</evidence>
<comment type="caution">
    <text evidence="1">The sequence shown here is derived from an EMBL/GenBank/DDBJ whole genome shotgun (WGS) entry which is preliminary data.</text>
</comment>
<dbReference type="AlphaFoldDB" id="A0AAV9VKE8"/>
<gene>
    <name evidence="1" type="ORF">TWF730_005359</name>
</gene>
<accession>A0AAV9VKE8</accession>
<sequence length="103" mass="10858">MLNFVFIEVEPWPTYLRTAADAAGTKTRGFNDLLRARINGIDLPSRELQVGSAVLLAAALAWQKSALKRGGRVADRTQLSIVGGGGFTTTTTKAGTAGAKVPE</sequence>
<reference evidence="1 2" key="1">
    <citation type="submission" date="2019-10" db="EMBL/GenBank/DDBJ databases">
        <authorList>
            <person name="Palmer J.M."/>
        </authorList>
    </citation>
    <scope>NUCLEOTIDE SEQUENCE [LARGE SCALE GENOMIC DNA]</scope>
    <source>
        <strain evidence="1 2">TWF730</strain>
    </source>
</reference>
<name>A0AAV9VKE8_9PEZI</name>
<evidence type="ECO:0000313" key="1">
    <source>
        <dbReference type="EMBL" id="KAK6361641.1"/>
    </source>
</evidence>
<organism evidence="1 2">
    <name type="scientific">Orbilia blumenaviensis</name>
    <dbReference type="NCBI Taxonomy" id="1796055"/>
    <lineage>
        <taxon>Eukaryota</taxon>
        <taxon>Fungi</taxon>
        <taxon>Dikarya</taxon>
        <taxon>Ascomycota</taxon>
        <taxon>Pezizomycotina</taxon>
        <taxon>Orbiliomycetes</taxon>
        <taxon>Orbiliales</taxon>
        <taxon>Orbiliaceae</taxon>
        <taxon>Orbilia</taxon>
    </lineage>
</organism>
<dbReference type="Proteomes" id="UP001373714">
    <property type="component" value="Unassembled WGS sequence"/>
</dbReference>
<keyword evidence="2" id="KW-1185">Reference proteome</keyword>
<dbReference type="EMBL" id="JAVHNS010000002">
    <property type="protein sequence ID" value="KAK6361641.1"/>
    <property type="molecule type" value="Genomic_DNA"/>
</dbReference>
<proteinExistence type="predicted"/>
<protein>
    <submittedName>
        <fullName evidence="1">Uncharacterized protein</fullName>
    </submittedName>
</protein>